<keyword evidence="9" id="KW-0067">ATP-binding</keyword>
<feature type="domain" description="Ig-like" evidence="20">
    <location>
        <begin position="477"/>
        <end position="561"/>
    </location>
</feature>
<proteinExistence type="inferred from homology"/>
<evidence type="ECO:0000256" key="9">
    <source>
        <dbReference type="ARBA" id="ARBA00022840"/>
    </source>
</evidence>
<keyword evidence="11 17" id="KW-0472">Membrane</keyword>
<dbReference type="OrthoDB" id="10139065at2759"/>
<dbReference type="PANTHER" id="PTHR24416:SF621">
    <property type="entry name" value="TYROSINE KINASE RECEPTOR CAD96CA"/>
    <property type="match status" value="1"/>
</dbReference>
<dbReference type="Proteomes" id="UP000694845">
    <property type="component" value="Unplaced"/>
</dbReference>
<organism evidence="22 23">
    <name type="scientific">Acanthaster planci</name>
    <name type="common">Crown-of-thorns starfish</name>
    <dbReference type="NCBI Taxonomy" id="133434"/>
    <lineage>
        <taxon>Eukaryota</taxon>
        <taxon>Metazoa</taxon>
        <taxon>Echinodermata</taxon>
        <taxon>Eleutherozoa</taxon>
        <taxon>Asterozoa</taxon>
        <taxon>Asteroidea</taxon>
        <taxon>Valvatacea</taxon>
        <taxon>Valvatida</taxon>
        <taxon>Acanthasteridae</taxon>
        <taxon>Acanthaster</taxon>
    </lineage>
</organism>
<comment type="similarity">
    <text evidence="2">Belongs to the protein kinase superfamily. CAMK Ser/Thr protein kinase family.</text>
</comment>
<dbReference type="SUPFAM" id="SSF49899">
    <property type="entry name" value="Concanavalin A-like lectins/glucanases"/>
    <property type="match status" value="1"/>
</dbReference>
<dbReference type="InterPro" id="IPR001245">
    <property type="entry name" value="Ser-Thr/Tyr_kinase_cat_dom"/>
</dbReference>
<dbReference type="CDD" id="cd06263">
    <property type="entry name" value="MAM"/>
    <property type="match status" value="1"/>
</dbReference>
<dbReference type="PROSITE" id="PS50060">
    <property type="entry name" value="MAM_2"/>
    <property type="match status" value="1"/>
</dbReference>
<evidence type="ECO:0000256" key="15">
    <source>
        <dbReference type="ARBA" id="ARBA00023180"/>
    </source>
</evidence>
<evidence type="ECO:0000256" key="14">
    <source>
        <dbReference type="ARBA" id="ARBA00023170"/>
    </source>
</evidence>
<dbReference type="CDD" id="cd00096">
    <property type="entry name" value="Ig"/>
    <property type="match status" value="1"/>
</dbReference>
<dbReference type="PROSITE" id="PS50011">
    <property type="entry name" value="PROTEIN_KINASE_DOM"/>
    <property type="match status" value="1"/>
</dbReference>
<evidence type="ECO:0000256" key="17">
    <source>
        <dbReference type="SAM" id="Phobius"/>
    </source>
</evidence>
<dbReference type="PROSITE" id="PS50853">
    <property type="entry name" value="FN3"/>
    <property type="match status" value="1"/>
</dbReference>
<dbReference type="SUPFAM" id="SSF48726">
    <property type="entry name" value="Immunoglobulin"/>
    <property type="match status" value="4"/>
</dbReference>
<keyword evidence="10 17" id="KW-1133">Transmembrane helix</keyword>
<keyword evidence="12" id="KW-0829">Tyrosine-protein kinase</keyword>
<dbReference type="InterPro" id="IPR003599">
    <property type="entry name" value="Ig_sub"/>
</dbReference>
<evidence type="ECO:0000256" key="7">
    <source>
        <dbReference type="ARBA" id="ARBA00022741"/>
    </source>
</evidence>
<evidence type="ECO:0000259" key="19">
    <source>
        <dbReference type="PROSITE" id="PS50060"/>
    </source>
</evidence>
<evidence type="ECO:0000256" key="6">
    <source>
        <dbReference type="ARBA" id="ARBA00022737"/>
    </source>
</evidence>
<dbReference type="InterPro" id="IPR011009">
    <property type="entry name" value="Kinase-like_dom_sf"/>
</dbReference>
<dbReference type="SMART" id="SM00060">
    <property type="entry name" value="FN3"/>
    <property type="match status" value="1"/>
</dbReference>
<dbReference type="InterPro" id="IPR003598">
    <property type="entry name" value="Ig_sub2"/>
</dbReference>
<dbReference type="InterPro" id="IPR013320">
    <property type="entry name" value="ConA-like_dom_sf"/>
</dbReference>
<keyword evidence="7" id="KW-0547">Nucleotide-binding</keyword>
<evidence type="ECO:0000259" key="20">
    <source>
        <dbReference type="PROSITE" id="PS50835"/>
    </source>
</evidence>
<dbReference type="SUPFAM" id="SSF56112">
    <property type="entry name" value="Protein kinase-like (PK-like)"/>
    <property type="match status" value="1"/>
</dbReference>
<dbReference type="InterPro" id="IPR013162">
    <property type="entry name" value="CD80_C2-set"/>
</dbReference>
<dbReference type="PANTHER" id="PTHR24416">
    <property type="entry name" value="TYROSINE-PROTEIN KINASE RECEPTOR"/>
    <property type="match status" value="1"/>
</dbReference>
<keyword evidence="16" id="KW-0393">Immunoglobulin domain</keyword>
<keyword evidence="4" id="KW-0808">Transferase</keyword>
<dbReference type="AlphaFoldDB" id="A0A8B7ZU70"/>
<dbReference type="KEGG" id="aplc:110989133"/>
<evidence type="ECO:0000256" key="3">
    <source>
        <dbReference type="ARBA" id="ARBA00011902"/>
    </source>
</evidence>
<dbReference type="Pfam" id="PF07714">
    <property type="entry name" value="PK_Tyr_Ser-Thr"/>
    <property type="match status" value="1"/>
</dbReference>
<dbReference type="GO" id="GO:0007169">
    <property type="term" value="P:cell surface receptor protein tyrosine kinase signaling pathway"/>
    <property type="evidence" value="ECO:0007669"/>
    <property type="project" value="TreeGrafter"/>
</dbReference>
<dbReference type="SUPFAM" id="SSF49265">
    <property type="entry name" value="Fibronectin type III"/>
    <property type="match status" value="1"/>
</dbReference>
<dbReference type="CDD" id="cd00192">
    <property type="entry name" value="PTKc"/>
    <property type="match status" value="1"/>
</dbReference>
<feature type="transmembrane region" description="Helical" evidence="17">
    <location>
        <begin position="676"/>
        <end position="700"/>
    </location>
</feature>
<evidence type="ECO:0000256" key="16">
    <source>
        <dbReference type="ARBA" id="ARBA00023319"/>
    </source>
</evidence>
<dbReference type="GO" id="GO:0004714">
    <property type="term" value="F:transmembrane receptor protein tyrosine kinase activity"/>
    <property type="evidence" value="ECO:0007669"/>
    <property type="project" value="UniProtKB-EC"/>
</dbReference>
<dbReference type="Gene3D" id="2.60.40.10">
    <property type="entry name" value="Immunoglobulins"/>
    <property type="match status" value="5"/>
</dbReference>
<feature type="domain" description="Protein kinase" evidence="18">
    <location>
        <begin position="773"/>
        <end position="1058"/>
    </location>
</feature>
<evidence type="ECO:0000256" key="1">
    <source>
        <dbReference type="ARBA" id="ARBA00004167"/>
    </source>
</evidence>
<name>A0A8B7ZU70_ACAPL</name>
<dbReference type="InterPro" id="IPR036116">
    <property type="entry name" value="FN3_sf"/>
</dbReference>
<dbReference type="EC" id="2.7.10.1" evidence="3"/>
<evidence type="ECO:0000259" key="21">
    <source>
        <dbReference type="PROSITE" id="PS50853"/>
    </source>
</evidence>
<feature type="domain" description="MAM" evidence="19">
    <location>
        <begin position="1"/>
        <end position="151"/>
    </location>
</feature>
<feature type="domain" description="Ig-like" evidence="20">
    <location>
        <begin position="266"/>
        <end position="369"/>
    </location>
</feature>
<evidence type="ECO:0000256" key="2">
    <source>
        <dbReference type="ARBA" id="ARBA00006692"/>
    </source>
</evidence>
<evidence type="ECO:0000256" key="8">
    <source>
        <dbReference type="ARBA" id="ARBA00022777"/>
    </source>
</evidence>
<evidence type="ECO:0000313" key="23">
    <source>
        <dbReference type="RefSeq" id="XP_022108969.1"/>
    </source>
</evidence>
<comment type="subcellular location">
    <subcellularLocation>
        <location evidence="1">Membrane</location>
        <topology evidence="1">Single-pass membrane protein</topology>
    </subcellularLocation>
</comment>
<dbReference type="Gene3D" id="1.10.510.10">
    <property type="entry name" value="Transferase(Phosphotransferase) domain 1"/>
    <property type="match status" value="1"/>
</dbReference>
<keyword evidence="8" id="KW-0418">Kinase</keyword>
<dbReference type="Gene3D" id="3.30.200.20">
    <property type="entry name" value="Phosphorylase Kinase, domain 1"/>
    <property type="match status" value="1"/>
</dbReference>
<dbReference type="InterPro" id="IPR013783">
    <property type="entry name" value="Ig-like_fold"/>
</dbReference>
<dbReference type="InterPro" id="IPR007110">
    <property type="entry name" value="Ig-like_dom"/>
</dbReference>
<protein>
    <recommendedName>
        <fullName evidence="3">receptor protein-tyrosine kinase</fullName>
        <ecNumber evidence="3">2.7.10.1</ecNumber>
    </recommendedName>
</protein>
<dbReference type="InterPro" id="IPR036179">
    <property type="entry name" value="Ig-like_dom_sf"/>
</dbReference>
<evidence type="ECO:0000256" key="12">
    <source>
        <dbReference type="ARBA" id="ARBA00023137"/>
    </source>
</evidence>
<evidence type="ECO:0000256" key="13">
    <source>
        <dbReference type="ARBA" id="ARBA00023157"/>
    </source>
</evidence>
<dbReference type="Gene3D" id="2.60.120.200">
    <property type="match status" value="1"/>
</dbReference>
<dbReference type="Pfam" id="PF13927">
    <property type="entry name" value="Ig_3"/>
    <property type="match status" value="1"/>
</dbReference>
<dbReference type="PRINTS" id="PR00109">
    <property type="entry name" value="TYRKINASE"/>
</dbReference>
<feature type="domain" description="Ig-like" evidence="20">
    <location>
        <begin position="169"/>
        <end position="246"/>
    </location>
</feature>
<dbReference type="GO" id="GO:0005524">
    <property type="term" value="F:ATP binding"/>
    <property type="evidence" value="ECO:0007669"/>
    <property type="project" value="UniProtKB-KW"/>
</dbReference>
<evidence type="ECO:0000259" key="18">
    <source>
        <dbReference type="PROSITE" id="PS50011"/>
    </source>
</evidence>
<keyword evidence="22" id="KW-1185">Reference proteome</keyword>
<dbReference type="Pfam" id="PF00041">
    <property type="entry name" value="fn3"/>
    <property type="match status" value="1"/>
</dbReference>
<dbReference type="InterPro" id="IPR050122">
    <property type="entry name" value="RTK"/>
</dbReference>
<dbReference type="InterPro" id="IPR008266">
    <property type="entry name" value="Tyr_kinase_AS"/>
</dbReference>
<dbReference type="OMA" id="AEICITN"/>
<gene>
    <name evidence="23" type="primary">LOC110989133</name>
</gene>
<dbReference type="InterPro" id="IPR003961">
    <property type="entry name" value="FN3_dom"/>
</dbReference>
<accession>A0A8B7ZU70</accession>
<evidence type="ECO:0000256" key="4">
    <source>
        <dbReference type="ARBA" id="ARBA00022679"/>
    </source>
</evidence>
<dbReference type="InterPro" id="IPR000998">
    <property type="entry name" value="MAM_dom"/>
</dbReference>
<evidence type="ECO:0000256" key="11">
    <source>
        <dbReference type="ARBA" id="ARBA00023136"/>
    </source>
</evidence>
<feature type="domain" description="Fibronectin type-III" evidence="21">
    <location>
        <begin position="574"/>
        <end position="671"/>
    </location>
</feature>
<dbReference type="SMART" id="SM00408">
    <property type="entry name" value="IGc2"/>
    <property type="match status" value="2"/>
</dbReference>
<sequence length="1082" mass="119949">MQSKQDRMDWILRQGGAPSSSTGPAYDHTLEASSGRYTYYRASRRSAGSNALFISPAIVPSKQTFNFPWCFSFWYNMYGSNMGTMNVSRVSIGKMVTDGDVLFSRGCEQTNRTTWLNAEICITNLSSSFFIAFEAIRGSGYLSDMAIDDVESRVHWTSITLNDWSGNYPSFGDIVYAFAGEQRRFTCSVPDVSTPISLSWELGGREVSPDSSDNSTDSNGFITSTSTITLAITGKNHGELLQCLASVAGGHPVVNILVILDVKLQPTATDMLLYVASPTGSPVAPSTDDGTPRSIKCEVLDTRPAVTIQWFLNGELKRTTNPPTGGDDVLVSTVDTWLFTPSRANHGHEVKCVANNSESEEPFPSKVLTLLVNSPPDIPTIIGSLKMMANETNTLECLGYMGYPDDWILVWSIGQALVPSTTTSEALGQWFTFKSRIIFKPQKEDSGEKITCLARRRSWTRPLTQRIFGPIDVQYPPEFSGVNISQQGPISEGDDVILYCNADANPKPSNFITWEKVGSPDPLPSVYSDGTSTLTLFSISREQAGRYRCRGDNGVPPIAVSRLMDVILRLKPLPPVDVTIQKRRRTKESLTIAWTTGSDGGEEQWFYVNYRELESTPVFDPATRSIRLRGVSEYTLVGLHPDTAYEVEVFAENAHGASSAVTAVGTTDLEFDLPNWSLLTAVGTLAILLVLSVTGNLVFCQKRSIKTPRKENRKWVTKRETESGVLNRIKETGENYENVGIVMQTIHAENPGPVESTYADIPDCRAAFSRDQLTFLRELSRGAFFKLLLAKANGIERQGVVNPVAVKTVKDDTSRRDKDNLMQELNAKKSLNFHDNVVKLLGYCIEKDPVYIIMEYMANGTLKELLTDNWSQLDQVYDNLRGAANTSLTPRTLLRMAKGVADGMAFLASHTCLHKDLAARNVFLGEGMVCKLSNFGFANDVATVRKNQRQNQGLVPLRWMALESVLYDVYTTESDVWSFGVLLWEIVTLGAQPYPAMSAKKVARKVKSGYRMPRPGHCHLQLYQLMLDCWAKNPSARPNFSTVSGKLGGLQEKAYQYISLEAYQRHLYKAQVAGCSDCEKIY</sequence>
<dbReference type="SMART" id="SM00409">
    <property type="entry name" value="IG"/>
    <property type="match status" value="2"/>
</dbReference>
<dbReference type="GO" id="GO:0043235">
    <property type="term" value="C:receptor complex"/>
    <property type="evidence" value="ECO:0007669"/>
    <property type="project" value="TreeGrafter"/>
</dbReference>
<dbReference type="RefSeq" id="XP_022108969.1">
    <property type="nucleotide sequence ID" value="XM_022253277.1"/>
</dbReference>
<keyword evidence="14" id="KW-0675">Receptor</keyword>
<keyword evidence="6" id="KW-0677">Repeat</keyword>
<dbReference type="InterPro" id="IPR000719">
    <property type="entry name" value="Prot_kinase_dom"/>
</dbReference>
<keyword evidence="13" id="KW-1015">Disulfide bond</keyword>
<reference evidence="23" key="1">
    <citation type="submission" date="2025-08" db="UniProtKB">
        <authorList>
            <consortium name="RefSeq"/>
        </authorList>
    </citation>
    <scope>IDENTIFICATION</scope>
</reference>
<dbReference type="PROSITE" id="PS50835">
    <property type="entry name" value="IG_LIKE"/>
    <property type="match status" value="3"/>
</dbReference>
<keyword evidence="5 17" id="KW-0812">Transmembrane</keyword>
<dbReference type="Pfam" id="PF00629">
    <property type="entry name" value="MAM"/>
    <property type="match status" value="1"/>
</dbReference>
<evidence type="ECO:0000256" key="5">
    <source>
        <dbReference type="ARBA" id="ARBA00022692"/>
    </source>
</evidence>
<dbReference type="FunFam" id="1.10.510.10:FF:000554">
    <property type="entry name" value="Predicted protein"/>
    <property type="match status" value="1"/>
</dbReference>
<dbReference type="GO" id="GO:0005886">
    <property type="term" value="C:plasma membrane"/>
    <property type="evidence" value="ECO:0007669"/>
    <property type="project" value="TreeGrafter"/>
</dbReference>
<keyword evidence="15" id="KW-0325">Glycoprotein</keyword>
<evidence type="ECO:0000256" key="10">
    <source>
        <dbReference type="ARBA" id="ARBA00022989"/>
    </source>
</evidence>
<dbReference type="GeneID" id="110989133"/>
<dbReference type="SMART" id="SM00137">
    <property type="entry name" value="MAM"/>
    <property type="match status" value="1"/>
</dbReference>
<dbReference type="Pfam" id="PF08205">
    <property type="entry name" value="C2-set_2"/>
    <property type="match status" value="3"/>
</dbReference>
<evidence type="ECO:0000313" key="22">
    <source>
        <dbReference type="Proteomes" id="UP000694845"/>
    </source>
</evidence>
<dbReference type="PROSITE" id="PS00109">
    <property type="entry name" value="PROTEIN_KINASE_TYR"/>
    <property type="match status" value="1"/>
</dbReference>
<dbReference type="CDD" id="cd00063">
    <property type="entry name" value="FN3"/>
    <property type="match status" value="1"/>
</dbReference>